<dbReference type="InterPro" id="IPR006135">
    <property type="entry name" value="T3SS_substrate_exporter"/>
</dbReference>
<evidence type="ECO:0000256" key="11">
    <source>
        <dbReference type="ARBA" id="ARBA00023225"/>
    </source>
</evidence>
<comment type="function">
    <text evidence="12 13">Required for formation of the rod structure in the basal body of the flagellar apparatus. Together with FliI and FliH, may constitute the export apparatus of flagellin.</text>
</comment>
<feature type="transmembrane region" description="Helical" evidence="13">
    <location>
        <begin position="188"/>
        <end position="213"/>
    </location>
</feature>
<keyword evidence="11 13" id="KW-1006">Bacterial flagellum protein export</keyword>
<evidence type="ECO:0000256" key="14">
    <source>
        <dbReference type="SAM" id="MobiDB-lite"/>
    </source>
</evidence>
<dbReference type="SUPFAM" id="SSF160544">
    <property type="entry name" value="EscU C-terminal domain-like"/>
    <property type="match status" value="1"/>
</dbReference>
<dbReference type="GO" id="GO:0009306">
    <property type="term" value="P:protein secretion"/>
    <property type="evidence" value="ECO:0007669"/>
    <property type="project" value="InterPro"/>
</dbReference>
<evidence type="ECO:0000256" key="12">
    <source>
        <dbReference type="ARBA" id="ARBA00025078"/>
    </source>
</evidence>
<evidence type="ECO:0000256" key="6">
    <source>
        <dbReference type="ARBA" id="ARBA00022692"/>
    </source>
</evidence>
<dbReference type="AlphaFoldDB" id="A0A1H1MSL1"/>
<dbReference type="STRING" id="487184.SAMN05216421_0533"/>
<organism evidence="15 16">
    <name type="scientific">Halopseudomonas xinjiangensis</name>
    <dbReference type="NCBI Taxonomy" id="487184"/>
    <lineage>
        <taxon>Bacteria</taxon>
        <taxon>Pseudomonadati</taxon>
        <taxon>Pseudomonadota</taxon>
        <taxon>Gammaproteobacteria</taxon>
        <taxon>Pseudomonadales</taxon>
        <taxon>Pseudomonadaceae</taxon>
        <taxon>Halopseudomonas</taxon>
    </lineage>
</organism>
<dbReference type="OrthoDB" id="9807950at2"/>
<dbReference type="Proteomes" id="UP000243207">
    <property type="component" value="Chromosome I"/>
</dbReference>
<dbReference type="FunFam" id="3.40.1690.10:FF:000001">
    <property type="entry name" value="Flagellar biosynthetic protein FlhB"/>
    <property type="match status" value="1"/>
</dbReference>
<keyword evidence="15" id="KW-0969">Cilium</keyword>
<protein>
    <recommendedName>
        <fullName evidence="3 13">Flagellar biosynthetic protein FlhB</fullName>
    </recommendedName>
</protein>
<evidence type="ECO:0000256" key="10">
    <source>
        <dbReference type="ARBA" id="ARBA00023136"/>
    </source>
</evidence>
<feature type="transmembrane region" description="Helical" evidence="13">
    <location>
        <begin position="145"/>
        <end position="168"/>
    </location>
</feature>
<keyword evidence="7 13" id="KW-1005">Bacterial flagellum biogenesis</keyword>
<dbReference type="InterPro" id="IPR029025">
    <property type="entry name" value="T3SS_substrate_exporter_C"/>
</dbReference>
<evidence type="ECO:0000256" key="13">
    <source>
        <dbReference type="RuleBase" id="RU364091"/>
    </source>
</evidence>
<evidence type="ECO:0000256" key="7">
    <source>
        <dbReference type="ARBA" id="ARBA00022795"/>
    </source>
</evidence>
<evidence type="ECO:0000256" key="2">
    <source>
        <dbReference type="ARBA" id="ARBA00010690"/>
    </source>
</evidence>
<keyword evidence="16" id="KW-1185">Reference proteome</keyword>
<feature type="region of interest" description="Disordered" evidence="14">
    <location>
        <begin position="1"/>
        <end position="31"/>
    </location>
</feature>
<evidence type="ECO:0000313" key="16">
    <source>
        <dbReference type="Proteomes" id="UP000243207"/>
    </source>
</evidence>
<feature type="compositionally biased region" description="Basic and acidic residues" evidence="14">
    <location>
        <begin position="8"/>
        <end position="31"/>
    </location>
</feature>
<sequence>MAESPDSGQEKTEEPTAKRLKESRDKGQVPRSKELSTLAVVMVSAVGLLMLGPAMVRKMMDLMVFNFRIDRESLYATDSMGLHLLSSVGVGLDIIGPLFIMIFIAALVAPVMLGGWLFSGKLLAPKFERMNPLAGIKRMFSVQALVELLKAFAKFLVVLAMALLVLSLRKNDLLALGSEPLPNALEHSAWILGMSLVFLSCSLIAIAAVDVPFQLWSNKNKLKMTKQEIRDEYKDSEGKPEVKSRIRQLQREMAERRMMNNIPQADVVITNPTHYSVALKYDPLQSGAPVVVAKGADFIAQKIREVAAEHDVVVLESPPLARAVYYSTELDQQIPAGLYLAVAQVLAYVFQLRQYRAGQGKRPGKMPDLPIPDELRKDD</sequence>
<feature type="transmembrane region" description="Helical" evidence="13">
    <location>
        <begin position="98"/>
        <end position="124"/>
    </location>
</feature>
<keyword evidence="9 13" id="KW-1133">Transmembrane helix</keyword>
<accession>A0A1H1MSL1</accession>
<dbReference type="RefSeq" id="WP_093391694.1">
    <property type="nucleotide sequence ID" value="NZ_LT629736.1"/>
</dbReference>
<evidence type="ECO:0000256" key="5">
    <source>
        <dbReference type="ARBA" id="ARBA00022475"/>
    </source>
</evidence>
<comment type="similarity">
    <text evidence="2 13">Belongs to the type III secretion exporter family.</text>
</comment>
<reference evidence="16" key="1">
    <citation type="submission" date="2016-10" db="EMBL/GenBank/DDBJ databases">
        <authorList>
            <person name="Varghese N."/>
            <person name="Submissions S."/>
        </authorList>
    </citation>
    <scope>NUCLEOTIDE SEQUENCE [LARGE SCALE GENOMIC DNA]</scope>
    <source>
        <strain evidence="16">NRRL B-51270</strain>
    </source>
</reference>
<evidence type="ECO:0000256" key="1">
    <source>
        <dbReference type="ARBA" id="ARBA00004651"/>
    </source>
</evidence>
<keyword evidence="6 13" id="KW-0812">Transmembrane</keyword>
<dbReference type="EMBL" id="LT629736">
    <property type="protein sequence ID" value="SDR89841.1"/>
    <property type="molecule type" value="Genomic_DNA"/>
</dbReference>
<name>A0A1H1MSL1_9GAMM</name>
<comment type="subcellular location">
    <subcellularLocation>
        <location evidence="1">Cell membrane</location>
        <topology evidence="1">Multi-pass membrane protein</topology>
    </subcellularLocation>
</comment>
<evidence type="ECO:0000256" key="3">
    <source>
        <dbReference type="ARBA" id="ARBA00021622"/>
    </source>
</evidence>
<evidence type="ECO:0000256" key="8">
    <source>
        <dbReference type="ARBA" id="ARBA00022927"/>
    </source>
</evidence>
<feature type="region of interest" description="Disordered" evidence="14">
    <location>
        <begin position="359"/>
        <end position="379"/>
    </location>
</feature>
<dbReference type="PRINTS" id="PR00950">
    <property type="entry name" value="TYPE3IMSPROT"/>
</dbReference>
<keyword evidence="5 13" id="KW-1003">Cell membrane</keyword>
<dbReference type="PANTHER" id="PTHR30531">
    <property type="entry name" value="FLAGELLAR BIOSYNTHETIC PROTEIN FLHB"/>
    <property type="match status" value="1"/>
</dbReference>
<gene>
    <name evidence="13" type="primary">flhB</name>
    <name evidence="15" type="ORF">SAMN05216421_0533</name>
</gene>
<dbReference type="GO" id="GO:0005886">
    <property type="term" value="C:plasma membrane"/>
    <property type="evidence" value="ECO:0007669"/>
    <property type="project" value="UniProtKB-SubCell"/>
</dbReference>
<dbReference type="PANTHER" id="PTHR30531:SF12">
    <property type="entry name" value="FLAGELLAR BIOSYNTHETIC PROTEIN FLHB"/>
    <property type="match status" value="1"/>
</dbReference>
<keyword evidence="15" id="KW-0966">Cell projection</keyword>
<dbReference type="NCBIfam" id="TIGR00328">
    <property type="entry name" value="flhB"/>
    <property type="match status" value="1"/>
</dbReference>
<keyword evidence="4 13" id="KW-0813">Transport</keyword>
<dbReference type="GO" id="GO:0044780">
    <property type="term" value="P:bacterial-type flagellum assembly"/>
    <property type="evidence" value="ECO:0007669"/>
    <property type="project" value="InterPro"/>
</dbReference>
<dbReference type="Pfam" id="PF01312">
    <property type="entry name" value="Bac_export_2"/>
    <property type="match status" value="1"/>
</dbReference>
<feature type="transmembrane region" description="Helical" evidence="13">
    <location>
        <begin position="35"/>
        <end position="52"/>
    </location>
</feature>
<proteinExistence type="inferred from homology"/>
<dbReference type="Gene3D" id="6.10.250.2080">
    <property type="match status" value="1"/>
</dbReference>
<keyword evidence="10 13" id="KW-0472">Membrane</keyword>
<evidence type="ECO:0000256" key="9">
    <source>
        <dbReference type="ARBA" id="ARBA00022989"/>
    </source>
</evidence>
<keyword evidence="8 13" id="KW-0653">Protein transport</keyword>
<evidence type="ECO:0000256" key="4">
    <source>
        <dbReference type="ARBA" id="ARBA00022448"/>
    </source>
</evidence>
<dbReference type="Gene3D" id="3.40.1690.10">
    <property type="entry name" value="secretion proteins EscU"/>
    <property type="match status" value="1"/>
</dbReference>
<evidence type="ECO:0000313" key="15">
    <source>
        <dbReference type="EMBL" id="SDR89841.1"/>
    </source>
</evidence>
<keyword evidence="15" id="KW-0282">Flagellum</keyword>
<dbReference type="InterPro" id="IPR006136">
    <property type="entry name" value="FlhB"/>
</dbReference>